<accession>A0A4Q6XLF5</accession>
<dbReference type="OrthoDB" id="670730at2"/>
<feature type="chain" id="PRO_5020182276" evidence="1">
    <location>
        <begin position="31"/>
        <end position="168"/>
    </location>
</feature>
<dbReference type="EMBL" id="SGIT01000006">
    <property type="protein sequence ID" value="RZF58014.1"/>
    <property type="molecule type" value="Genomic_DNA"/>
</dbReference>
<evidence type="ECO:0000313" key="2">
    <source>
        <dbReference type="EMBL" id="RZF58014.1"/>
    </source>
</evidence>
<keyword evidence="3" id="KW-1185">Reference proteome</keyword>
<feature type="signal peptide" evidence="1">
    <location>
        <begin position="1"/>
        <end position="30"/>
    </location>
</feature>
<gene>
    <name evidence="2" type="ORF">EWE74_20325</name>
</gene>
<sequence>MKKTKIRYMKSFKKLCLFIILGIFSFSGCKKDNDETTVDNHAPVIDLTGDAFPVQCSTLKRGGSFTFKTKFSDNIELGTYSIDIHHNFDHHTHSTEFEECELQPKKEPVKPFLFIKSYDIPSGQKNYEAVQQIEVSADIDPGDYHFMISISDHVGWSTIKGLSIQIVE</sequence>
<dbReference type="Pfam" id="PF15418">
    <property type="entry name" value="DUF4625"/>
    <property type="match status" value="1"/>
</dbReference>
<proteinExistence type="predicted"/>
<dbReference type="InterPro" id="IPR027829">
    <property type="entry name" value="DUF4625"/>
</dbReference>
<keyword evidence="1" id="KW-0732">Signal</keyword>
<comment type="caution">
    <text evidence="2">The sequence shown here is derived from an EMBL/GenBank/DDBJ whole genome shotgun (WGS) entry which is preliminary data.</text>
</comment>
<reference evidence="2 3" key="1">
    <citation type="submission" date="2019-02" db="EMBL/GenBank/DDBJ databases">
        <authorList>
            <person name="Li Y."/>
        </authorList>
    </citation>
    <scope>NUCLEOTIDE SEQUENCE [LARGE SCALE GENOMIC DNA]</scope>
    <source>
        <strain evidence="2 3">30C10-4-7</strain>
    </source>
</reference>
<dbReference type="AlphaFoldDB" id="A0A4Q6XLF5"/>
<protein>
    <submittedName>
        <fullName evidence="2">DUF4625 domain-containing protein</fullName>
    </submittedName>
</protein>
<name>A0A4Q6XLF5_9SPHI</name>
<dbReference type="PROSITE" id="PS51257">
    <property type="entry name" value="PROKAR_LIPOPROTEIN"/>
    <property type="match status" value="1"/>
</dbReference>
<organism evidence="2 3">
    <name type="scientific">Sphingobacterium corticibacterium</name>
    <dbReference type="NCBI Taxonomy" id="2484746"/>
    <lineage>
        <taxon>Bacteria</taxon>
        <taxon>Pseudomonadati</taxon>
        <taxon>Bacteroidota</taxon>
        <taxon>Sphingobacteriia</taxon>
        <taxon>Sphingobacteriales</taxon>
        <taxon>Sphingobacteriaceae</taxon>
        <taxon>Sphingobacterium</taxon>
    </lineage>
</organism>
<evidence type="ECO:0000256" key="1">
    <source>
        <dbReference type="SAM" id="SignalP"/>
    </source>
</evidence>
<dbReference type="Proteomes" id="UP000292855">
    <property type="component" value="Unassembled WGS sequence"/>
</dbReference>
<evidence type="ECO:0000313" key="3">
    <source>
        <dbReference type="Proteomes" id="UP000292855"/>
    </source>
</evidence>